<dbReference type="PANTHER" id="PTHR16222">
    <property type="entry name" value="ADP-RIBOSYLGLYCOHYDROLASE"/>
    <property type="match status" value="1"/>
</dbReference>
<gene>
    <name evidence="2" type="ORF">Oscil6304_3983</name>
</gene>
<keyword evidence="3" id="KW-1185">Reference proteome</keyword>
<dbReference type="eggNOG" id="COG1397">
    <property type="taxonomic scope" value="Bacteria"/>
</dbReference>
<feature type="binding site" evidence="1">
    <location>
        <position position="262"/>
    </location>
    <ligand>
        <name>Mg(2+)</name>
        <dbReference type="ChEBI" id="CHEBI:18420"/>
        <label>1</label>
    </ligand>
</feature>
<organism evidence="2 3">
    <name type="scientific">Oscillatoria acuminata PCC 6304</name>
    <dbReference type="NCBI Taxonomy" id="56110"/>
    <lineage>
        <taxon>Bacteria</taxon>
        <taxon>Bacillati</taxon>
        <taxon>Cyanobacteriota</taxon>
        <taxon>Cyanophyceae</taxon>
        <taxon>Oscillatoriophycideae</taxon>
        <taxon>Oscillatoriales</taxon>
        <taxon>Oscillatoriaceae</taxon>
        <taxon>Oscillatoria</taxon>
    </lineage>
</organism>
<dbReference type="InParanoid" id="K9TKY4"/>
<comment type="cofactor">
    <cofactor evidence="1">
        <name>Mg(2+)</name>
        <dbReference type="ChEBI" id="CHEBI:18420"/>
    </cofactor>
    <text evidence="1">Binds 2 magnesium ions per subunit.</text>
</comment>
<evidence type="ECO:0000313" key="3">
    <source>
        <dbReference type="Proteomes" id="UP000010367"/>
    </source>
</evidence>
<dbReference type="RefSeq" id="WP_015150146.1">
    <property type="nucleotide sequence ID" value="NC_019693.1"/>
</dbReference>
<dbReference type="Proteomes" id="UP000010367">
    <property type="component" value="Chromosome"/>
</dbReference>
<proteinExistence type="predicted"/>
<dbReference type="OrthoDB" id="9798107at2"/>
<feature type="binding site" evidence="1">
    <location>
        <position position="52"/>
    </location>
    <ligand>
        <name>Mg(2+)</name>
        <dbReference type="ChEBI" id="CHEBI:18420"/>
        <label>1</label>
    </ligand>
</feature>
<evidence type="ECO:0000313" key="2">
    <source>
        <dbReference type="EMBL" id="AFY83522.1"/>
    </source>
</evidence>
<accession>K9TKY4</accession>
<reference evidence="2 3" key="1">
    <citation type="submission" date="2012-06" db="EMBL/GenBank/DDBJ databases">
        <title>Finished chromosome of genome of Oscillatoria acuminata PCC 6304.</title>
        <authorList>
            <consortium name="US DOE Joint Genome Institute"/>
            <person name="Gugger M."/>
            <person name="Coursin T."/>
            <person name="Rippka R."/>
            <person name="Tandeau De Marsac N."/>
            <person name="Huntemann M."/>
            <person name="Wei C.-L."/>
            <person name="Han J."/>
            <person name="Detter J.C."/>
            <person name="Han C."/>
            <person name="Tapia R."/>
            <person name="Davenport K."/>
            <person name="Daligault H."/>
            <person name="Erkkila T."/>
            <person name="Gu W."/>
            <person name="Munk A.C.C."/>
            <person name="Teshima H."/>
            <person name="Xu Y."/>
            <person name="Chain P."/>
            <person name="Chen A."/>
            <person name="Krypides N."/>
            <person name="Mavromatis K."/>
            <person name="Markowitz V."/>
            <person name="Szeto E."/>
            <person name="Ivanova N."/>
            <person name="Mikhailova N."/>
            <person name="Ovchinnikova G."/>
            <person name="Pagani I."/>
            <person name="Pati A."/>
            <person name="Goodwin L."/>
            <person name="Peters L."/>
            <person name="Pitluck S."/>
            <person name="Woyke T."/>
            <person name="Kerfeld C."/>
        </authorList>
    </citation>
    <scope>NUCLEOTIDE SEQUENCE [LARGE SCALE GENOMIC DNA]</scope>
    <source>
        <strain evidence="2 3">PCC 6304</strain>
    </source>
</reference>
<dbReference type="InterPro" id="IPR005502">
    <property type="entry name" value="Ribosyl_crysJ1"/>
</dbReference>
<dbReference type="KEGG" id="oac:Oscil6304_3983"/>
<feature type="binding site" evidence="1">
    <location>
        <position position="260"/>
    </location>
    <ligand>
        <name>Mg(2+)</name>
        <dbReference type="ChEBI" id="CHEBI:18420"/>
        <label>1</label>
    </ligand>
</feature>
<feature type="binding site" evidence="1">
    <location>
        <position position="54"/>
    </location>
    <ligand>
        <name>Mg(2+)</name>
        <dbReference type="ChEBI" id="CHEBI:18420"/>
        <label>1</label>
    </ligand>
</feature>
<dbReference type="SUPFAM" id="SSF101478">
    <property type="entry name" value="ADP-ribosylglycohydrolase"/>
    <property type="match status" value="1"/>
</dbReference>
<dbReference type="GO" id="GO:0016787">
    <property type="term" value="F:hydrolase activity"/>
    <property type="evidence" value="ECO:0007669"/>
    <property type="project" value="UniProtKB-KW"/>
</dbReference>
<feature type="binding site" evidence="1">
    <location>
        <position position="53"/>
    </location>
    <ligand>
        <name>Mg(2+)</name>
        <dbReference type="ChEBI" id="CHEBI:18420"/>
        <label>1</label>
    </ligand>
</feature>
<evidence type="ECO:0000256" key="1">
    <source>
        <dbReference type="PIRSR" id="PIRSR605502-1"/>
    </source>
</evidence>
<dbReference type="STRING" id="56110.Oscil6304_3983"/>
<dbReference type="HOGENOM" id="CLU_024566_8_2_3"/>
<protein>
    <submittedName>
        <fullName evidence="2">ADP-ribosylglycohydrolase</fullName>
    </submittedName>
</protein>
<sequence length="312" mass="33733">MEKIARYRGCLLGLAVGDALGTSLEFKQPGTFTPITDMVGGGIFNLQPGEWTDDTSMALCLAESLIEKQGFDPVNQLENYLKWEQTGYFSSTGECFDIGNTVQQALALFQHTRQPYCGATDARSAGNGSLMRLAPVPLFYAGDFEKAIALSKDSSRTTHGAATAVDACRYFAGLIIGAIQGTSKEELLGPHYSPVPGYWQNHPLVPEIAEIAAGSFKTRQPPEIQGTGYVVKSLEAALWAFYHSQSFEEGCLLAVNLGDDADTTGAIYGQIAGAFYGELGIPERWRQQLVDADLIISFGDRLFEFAESGVTP</sequence>
<dbReference type="InterPro" id="IPR050792">
    <property type="entry name" value="ADP-ribosylglycohydrolase"/>
</dbReference>
<dbReference type="AlphaFoldDB" id="K9TKY4"/>
<dbReference type="PATRIC" id="fig|56110.3.peg.4815"/>
<dbReference type="InterPro" id="IPR036705">
    <property type="entry name" value="Ribosyl_crysJ1_sf"/>
</dbReference>
<feature type="binding site" evidence="1">
    <location>
        <position position="263"/>
    </location>
    <ligand>
        <name>Mg(2+)</name>
        <dbReference type="ChEBI" id="CHEBI:18420"/>
        <label>1</label>
    </ligand>
</feature>
<dbReference type="Pfam" id="PF03747">
    <property type="entry name" value="ADP_ribosyl_GH"/>
    <property type="match status" value="1"/>
</dbReference>
<dbReference type="GO" id="GO:0046872">
    <property type="term" value="F:metal ion binding"/>
    <property type="evidence" value="ECO:0007669"/>
    <property type="project" value="UniProtKB-KW"/>
</dbReference>
<keyword evidence="1" id="KW-0479">Metal-binding</keyword>
<keyword evidence="1" id="KW-0460">Magnesium</keyword>
<dbReference type="PANTHER" id="PTHR16222:SF12">
    <property type="entry name" value="ADP-RIBOSYLGLYCOHYDROLASE-RELATED"/>
    <property type="match status" value="1"/>
</dbReference>
<dbReference type="EMBL" id="CP003607">
    <property type="protein sequence ID" value="AFY83522.1"/>
    <property type="molecule type" value="Genomic_DNA"/>
</dbReference>
<dbReference type="Gene3D" id="1.10.4080.10">
    <property type="entry name" value="ADP-ribosylation/Crystallin J1"/>
    <property type="match status" value="1"/>
</dbReference>
<keyword evidence="2" id="KW-0378">Hydrolase</keyword>
<name>K9TKY4_9CYAN</name>